<evidence type="ECO:0000313" key="2">
    <source>
        <dbReference type="Proteomes" id="UP000076154"/>
    </source>
</evidence>
<gene>
    <name evidence="1" type="ORF">Hypma_007635</name>
</gene>
<evidence type="ECO:0000313" key="1">
    <source>
        <dbReference type="EMBL" id="RDB24705.1"/>
    </source>
</evidence>
<dbReference type="Proteomes" id="UP000076154">
    <property type="component" value="Unassembled WGS sequence"/>
</dbReference>
<dbReference type="EMBL" id="LUEZ02000041">
    <property type="protein sequence ID" value="RDB24705.1"/>
    <property type="molecule type" value="Genomic_DNA"/>
</dbReference>
<proteinExistence type="predicted"/>
<organism evidence="1 2">
    <name type="scientific">Hypsizygus marmoreus</name>
    <name type="common">White beech mushroom</name>
    <name type="synonym">Agaricus marmoreus</name>
    <dbReference type="NCBI Taxonomy" id="39966"/>
    <lineage>
        <taxon>Eukaryota</taxon>
        <taxon>Fungi</taxon>
        <taxon>Dikarya</taxon>
        <taxon>Basidiomycota</taxon>
        <taxon>Agaricomycotina</taxon>
        <taxon>Agaricomycetes</taxon>
        <taxon>Agaricomycetidae</taxon>
        <taxon>Agaricales</taxon>
        <taxon>Tricholomatineae</taxon>
        <taxon>Lyophyllaceae</taxon>
        <taxon>Hypsizygus</taxon>
    </lineage>
</organism>
<sequence length="143" mass="16103">MLFATSSLQDSSSRFFLSSLQEGHERCNLFFSAESDSSLTPNDLLHYPSFIVRPYAHTLTAHQTPQRERRITKSVTRARDSFYGFGGSKRFSQAMSSFELCHILATSSKNPFPTCVKGRDPCEDTPLSIESDDSHKHPRALVL</sequence>
<comment type="caution">
    <text evidence="1">The sequence shown here is derived from an EMBL/GenBank/DDBJ whole genome shotgun (WGS) entry which is preliminary data.</text>
</comment>
<name>A0A369JWF4_HYPMA</name>
<dbReference type="InParanoid" id="A0A369JWF4"/>
<protein>
    <submittedName>
        <fullName evidence="1">Uncharacterized protein</fullName>
    </submittedName>
</protein>
<accession>A0A369JWF4</accession>
<dbReference type="AlphaFoldDB" id="A0A369JWF4"/>
<keyword evidence="2" id="KW-1185">Reference proteome</keyword>
<reference evidence="1" key="1">
    <citation type="submission" date="2018-04" db="EMBL/GenBank/DDBJ databases">
        <title>Whole genome sequencing of Hypsizygus marmoreus.</title>
        <authorList>
            <person name="Choi I.-G."/>
            <person name="Min B."/>
            <person name="Kim J.-G."/>
            <person name="Kim S."/>
            <person name="Oh Y.-L."/>
            <person name="Kong W.-S."/>
            <person name="Park H."/>
            <person name="Jeong J."/>
            <person name="Song E.-S."/>
        </authorList>
    </citation>
    <scope>NUCLEOTIDE SEQUENCE [LARGE SCALE GENOMIC DNA]</scope>
    <source>
        <strain evidence="1">51987-8</strain>
    </source>
</reference>